<accession>A0A6A5A058</accession>
<keyword evidence="2 4" id="KW-0863">Zinc-finger</keyword>
<protein>
    <recommendedName>
        <fullName evidence="6">RING-type domain-containing protein</fullName>
    </recommendedName>
</protein>
<feature type="compositionally biased region" description="Low complexity" evidence="5">
    <location>
        <begin position="163"/>
        <end position="174"/>
    </location>
</feature>
<reference evidence="7 8" key="1">
    <citation type="submission" date="2019-06" db="EMBL/GenBank/DDBJ databases">
        <title>Genomics analysis of Aphanomyces spp. identifies a new class of oomycete effector associated with host adaptation.</title>
        <authorList>
            <person name="Gaulin E."/>
        </authorList>
    </citation>
    <scope>NUCLEOTIDE SEQUENCE [LARGE SCALE GENOMIC DNA]</scope>
    <source>
        <strain evidence="7 8">E</strain>
    </source>
</reference>
<keyword evidence="1" id="KW-0479">Metal-binding</keyword>
<organism evidence="7 8">
    <name type="scientific">Aphanomyces astaci</name>
    <name type="common">Crayfish plague agent</name>
    <dbReference type="NCBI Taxonomy" id="112090"/>
    <lineage>
        <taxon>Eukaryota</taxon>
        <taxon>Sar</taxon>
        <taxon>Stramenopiles</taxon>
        <taxon>Oomycota</taxon>
        <taxon>Saprolegniomycetes</taxon>
        <taxon>Saprolegniales</taxon>
        <taxon>Verrucalvaceae</taxon>
        <taxon>Aphanomyces</taxon>
    </lineage>
</organism>
<dbReference type="SUPFAM" id="SSF57850">
    <property type="entry name" value="RING/U-box"/>
    <property type="match status" value="1"/>
</dbReference>
<comment type="caution">
    <text evidence="7">The sequence shown here is derived from an EMBL/GenBank/DDBJ whole genome shotgun (WGS) entry which is preliminary data.</text>
</comment>
<dbReference type="InterPro" id="IPR013083">
    <property type="entry name" value="Znf_RING/FYVE/PHD"/>
</dbReference>
<dbReference type="VEuPathDB" id="FungiDB:H257_01749"/>
<feature type="compositionally biased region" description="Polar residues" evidence="5">
    <location>
        <begin position="104"/>
        <end position="115"/>
    </location>
</feature>
<evidence type="ECO:0000259" key="6">
    <source>
        <dbReference type="PROSITE" id="PS50089"/>
    </source>
</evidence>
<dbReference type="GO" id="GO:0061630">
    <property type="term" value="F:ubiquitin protein ligase activity"/>
    <property type="evidence" value="ECO:0007669"/>
    <property type="project" value="TreeGrafter"/>
</dbReference>
<feature type="domain" description="RING-type" evidence="6">
    <location>
        <begin position="390"/>
        <end position="431"/>
    </location>
</feature>
<dbReference type="GO" id="GO:0006511">
    <property type="term" value="P:ubiquitin-dependent protein catabolic process"/>
    <property type="evidence" value="ECO:0007669"/>
    <property type="project" value="TreeGrafter"/>
</dbReference>
<feature type="compositionally biased region" description="Low complexity" evidence="5">
    <location>
        <begin position="126"/>
        <end position="140"/>
    </location>
</feature>
<dbReference type="SMART" id="SM00184">
    <property type="entry name" value="RING"/>
    <property type="match status" value="1"/>
</dbReference>
<dbReference type="GO" id="GO:0005634">
    <property type="term" value="C:nucleus"/>
    <property type="evidence" value="ECO:0007669"/>
    <property type="project" value="TreeGrafter"/>
</dbReference>
<evidence type="ECO:0000313" key="7">
    <source>
        <dbReference type="EMBL" id="KAF0745917.1"/>
    </source>
</evidence>
<dbReference type="PANTHER" id="PTHR45931">
    <property type="entry name" value="SI:CH211-59O9.10"/>
    <property type="match status" value="1"/>
</dbReference>
<gene>
    <name evidence="7" type="ORF">AaE_008338</name>
</gene>
<evidence type="ECO:0000256" key="2">
    <source>
        <dbReference type="ARBA" id="ARBA00022771"/>
    </source>
</evidence>
<feature type="region of interest" description="Disordered" evidence="5">
    <location>
        <begin position="214"/>
        <end position="251"/>
    </location>
</feature>
<evidence type="ECO:0000256" key="5">
    <source>
        <dbReference type="SAM" id="MobiDB-lite"/>
    </source>
</evidence>
<dbReference type="PANTHER" id="PTHR45931:SF3">
    <property type="entry name" value="RING ZINC FINGER-CONTAINING PROTEIN"/>
    <property type="match status" value="1"/>
</dbReference>
<dbReference type="InterPro" id="IPR001841">
    <property type="entry name" value="Znf_RING"/>
</dbReference>
<feature type="compositionally biased region" description="Polar residues" evidence="5">
    <location>
        <begin position="181"/>
        <end position="199"/>
    </location>
</feature>
<feature type="region of interest" description="Disordered" evidence="5">
    <location>
        <begin position="84"/>
        <end position="199"/>
    </location>
</feature>
<evidence type="ECO:0000256" key="3">
    <source>
        <dbReference type="ARBA" id="ARBA00022833"/>
    </source>
</evidence>
<sequence>MLRSSHWFNRVLRTSVFAERFRLVEKNPKLHSILAGDMEGSTDLVGRLTQQLADAQRQVEYEKKEKEYWMNKYLKLRQRHTVTIGRERRNSRDEDELTVRRPMVSNTQPSPTMDTRNQRYPPIDLTTPTRQRQQPRPSSSEGHYYFEFPEATSNGAPARRARPFSAPSPSSNSPVDLAPSDGSNGVNIAGRSATTGSFSHNRSAMMEGIWPRSSSTLSTRTLARGRPTESRTEGGSALNSARPSTGPDAHEEASLALAMALQAEEVANARQHHARIAEQVRDQQTAQILHQHNRPAHNSQASQHLHSLNLLRQAMASSAADPNNVHICRDMGGGGLSVNIDTMSHDELVQLGQQMGDVKQDRWRQRAIHAISRLPNHRLKQVPTGDNSMCIVCQDEFATNDHVLTLPCVHTFHYDCVHGWIQHNNACPMCKLPIEDDDDA</sequence>
<dbReference type="GO" id="GO:0008270">
    <property type="term" value="F:zinc ion binding"/>
    <property type="evidence" value="ECO:0007669"/>
    <property type="project" value="UniProtKB-KW"/>
</dbReference>
<dbReference type="EMBL" id="VJMI01014164">
    <property type="protein sequence ID" value="KAF0745917.1"/>
    <property type="molecule type" value="Genomic_DNA"/>
</dbReference>
<proteinExistence type="predicted"/>
<dbReference type="CDD" id="cd16454">
    <property type="entry name" value="RING-H2_PA-TM-RING"/>
    <property type="match status" value="1"/>
</dbReference>
<evidence type="ECO:0000313" key="8">
    <source>
        <dbReference type="Proteomes" id="UP000469452"/>
    </source>
</evidence>
<dbReference type="Gene3D" id="3.30.40.10">
    <property type="entry name" value="Zinc/RING finger domain, C3HC4 (zinc finger)"/>
    <property type="match status" value="1"/>
</dbReference>
<dbReference type="AlphaFoldDB" id="A0A6A5A058"/>
<evidence type="ECO:0000256" key="1">
    <source>
        <dbReference type="ARBA" id="ARBA00022723"/>
    </source>
</evidence>
<dbReference type="Pfam" id="PF13639">
    <property type="entry name" value="zf-RING_2"/>
    <property type="match status" value="1"/>
</dbReference>
<evidence type="ECO:0000256" key="4">
    <source>
        <dbReference type="PROSITE-ProRule" id="PRU00175"/>
    </source>
</evidence>
<dbReference type="PROSITE" id="PS50089">
    <property type="entry name" value="ZF_RING_2"/>
    <property type="match status" value="1"/>
</dbReference>
<dbReference type="Proteomes" id="UP000469452">
    <property type="component" value="Unassembled WGS sequence"/>
</dbReference>
<name>A0A6A5A058_APHAT</name>
<dbReference type="InterPro" id="IPR051834">
    <property type="entry name" value="RING_finger_E3_ligase"/>
</dbReference>
<keyword evidence="3" id="KW-0862">Zinc</keyword>